<dbReference type="AlphaFoldDB" id="A0A6J7PUG0"/>
<organism evidence="8">
    <name type="scientific">freshwater metagenome</name>
    <dbReference type="NCBI Taxonomy" id="449393"/>
    <lineage>
        <taxon>unclassified sequences</taxon>
        <taxon>metagenomes</taxon>
        <taxon>ecological metagenomes</taxon>
    </lineage>
</organism>
<feature type="domain" description="NADH:flavin oxidoreductase/NADH oxidase N-terminal" evidence="6">
    <location>
        <begin position="4"/>
        <end position="339"/>
    </location>
</feature>
<evidence type="ECO:0000259" key="6">
    <source>
        <dbReference type="Pfam" id="PF00724"/>
    </source>
</evidence>
<dbReference type="SUPFAM" id="SSF51395">
    <property type="entry name" value="FMN-linked oxidoreductases"/>
    <property type="match status" value="1"/>
</dbReference>
<evidence type="ECO:0000256" key="3">
    <source>
        <dbReference type="ARBA" id="ARBA00022643"/>
    </source>
</evidence>
<dbReference type="InterPro" id="IPR013785">
    <property type="entry name" value="Aldolase_TIM"/>
</dbReference>
<keyword evidence="3" id="KW-0288">FMN</keyword>
<dbReference type="Gene3D" id="3.20.20.70">
    <property type="entry name" value="Aldolase class I"/>
    <property type="match status" value="1"/>
</dbReference>
<keyword evidence="2" id="KW-0285">Flavoprotein</keyword>
<evidence type="ECO:0000256" key="2">
    <source>
        <dbReference type="ARBA" id="ARBA00022630"/>
    </source>
</evidence>
<proteinExistence type="predicted"/>
<reference evidence="8" key="1">
    <citation type="submission" date="2020-05" db="EMBL/GenBank/DDBJ databases">
        <authorList>
            <person name="Chiriac C."/>
            <person name="Salcher M."/>
            <person name="Ghai R."/>
            <person name="Kavagutti S V."/>
        </authorList>
    </citation>
    <scope>NUCLEOTIDE SEQUENCE</scope>
</reference>
<gene>
    <name evidence="7" type="ORF">UFOPK3774_00645</name>
    <name evidence="8" type="ORF">UFOPK4049_00753</name>
</gene>
<evidence type="ECO:0000313" key="7">
    <source>
        <dbReference type="EMBL" id="CAB4940982.1"/>
    </source>
</evidence>
<dbReference type="Pfam" id="PF00724">
    <property type="entry name" value="Oxidored_FMN"/>
    <property type="match status" value="1"/>
</dbReference>
<protein>
    <submittedName>
        <fullName evidence="8">Unannotated protein</fullName>
    </submittedName>
</protein>
<evidence type="ECO:0000313" key="8">
    <source>
        <dbReference type="EMBL" id="CAB5005674.1"/>
    </source>
</evidence>
<comment type="cofactor">
    <cofactor evidence="1">
        <name>FMN</name>
        <dbReference type="ChEBI" id="CHEBI:58210"/>
    </cofactor>
</comment>
<dbReference type="InterPro" id="IPR044152">
    <property type="entry name" value="YqjM-like"/>
</dbReference>
<name>A0A6J7PUG0_9ZZZZ</name>
<evidence type="ECO:0000256" key="4">
    <source>
        <dbReference type="ARBA" id="ARBA00022857"/>
    </source>
</evidence>
<sequence length="355" mass="37990">MTTQLFEPFPLRGATARNRIWVSPMCQYSAPDGLIGPWHMVHLGSFAVGGAGLVMVEATGVVPEGRISVGCVGLWRDDQAEAFRPIADFVHSQGALIGIQLAHAGRKGSTTLPGSGHPIASEAEGGWQSVSASEIAFHGMPVPRALTIAEIAATTKAWGVAAKRAINVGFDVIEIHAAHGYLLHQFLSPLSNQRSDEYGGSLENRSRFLLEVAAEVRKSIPASTPLFVRISATDWVDGGWSIDESVELAKKLKAAGVDLIDTSTGGLVHDAKIPVAPGFQVQFAERIRKEAGIPTCAVGLITEPEQAEEILASGKADAVMLAREMMRNPHWAFEAAHKLGAQEPFPHQYSRAAKR</sequence>
<dbReference type="GO" id="GO:0010181">
    <property type="term" value="F:FMN binding"/>
    <property type="evidence" value="ECO:0007669"/>
    <property type="project" value="InterPro"/>
</dbReference>
<keyword evidence="4" id="KW-0521">NADP</keyword>
<dbReference type="PANTHER" id="PTHR43303:SF4">
    <property type="entry name" value="NADPH DEHYDROGENASE C23G7.10C-RELATED"/>
    <property type="match status" value="1"/>
</dbReference>
<keyword evidence="5" id="KW-0560">Oxidoreductase</keyword>
<dbReference type="EMBL" id="CAFBNG010000107">
    <property type="protein sequence ID" value="CAB4940982.1"/>
    <property type="molecule type" value="Genomic_DNA"/>
</dbReference>
<dbReference type="EMBL" id="CAFBPB010000087">
    <property type="protein sequence ID" value="CAB5005674.1"/>
    <property type="molecule type" value="Genomic_DNA"/>
</dbReference>
<accession>A0A6J7PUG0</accession>
<evidence type="ECO:0000256" key="1">
    <source>
        <dbReference type="ARBA" id="ARBA00001917"/>
    </source>
</evidence>
<dbReference type="GO" id="GO:0050661">
    <property type="term" value="F:NADP binding"/>
    <property type="evidence" value="ECO:0007669"/>
    <property type="project" value="InterPro"/>
</dbReference>
<dbReference type="InterPro" id="IPR001155">
    <property type="entry name" value="OxRdtase_FMN_N"/>
</dbReference>
<evidence type="ECO:0000256" key="5">
    <source>
        <dbReference type="ARBA" id="ARBA00023002"/>
    </source>
</evidence>
<dbReference type="GO" id="GO:0003959">
    <property type="term" value="F:NADPH dehydrogenase activity"/>
    <property type="evidence" value="ECO:0007669"/>
    <property type="project" value="InterPro"/>
</dbReference>
<dbReference type="PANTHER" id="PTHR43303">
    <property type="entry name" value="NADPH DEHYDROGENASE C23G7.10C-RELATED"/>
    <property type="match status" value="1"/>
</dbReference>
<dbReference type="CDD" id="cd02932">
    <property type="entry name" value="OYE_YqiM_FMN"/>
    <property type="match status" value="1"/>
</dbReference>